<dbReference type="EMBL" id="VEPZ02000633">
    <property type="protein sequence ID" value="KAE8721343.1"/>
    <property type="molecule type" value="Genomic_DNA"/>
</dbReference>
<feature type="domain" description="DC1" evidence="2">
    <location>
        <begin position="7"/>
        <end position="53"/>
    </location>
</feature>
<dbReference type="SUPFAM" id="SSF57889">
    <property type="entry name" value="Cysteine-rich domain"/>
    <property type="match status" value="1"/>
</dbReference>
<dbReference type="AlphaFoldDB" id="A0A6A3BX56"/>
<gene>
    <name evidence="3" type="ORF">F3Y22_tig00016212pilonHSYRG00062</name>
</gene>
<evidence type="ECO:0000256" key="1">
    <source>
        <dbReference type="ARBA" id="ARBA00022737"/>
    </source>
</evidence>
<dbReference type="InterPro" id="IPR004146">
    <property type="entry name" value="DC1"/>
</dbReference>
<evidence type="ECO:0000313" key="3">
    <source>
        <dbReference type="EMBL" id="KAE8721343.1"/>
    </source>
</evidence>
<dbReference type="PANTHER" id="PTHR46288:SF27">
    <property type="entry name" value="CYSTEINE_HISTIDINE-RICH C1 DOMAIN FAMILY PROTEIN"/>
    <property type="match status" value="1"/>
</dbReference>
<evidence type="ECO:0000313" key="4">
    <source>
        <dbReference type="Proteomes" id="UP000436088"/>
    </source>
</evidence>
<keyword evidence="4" id="KW-1185">Reference proteome</keyword>
<organism evidence="3 4">
    <name type="scientific">Hibiscus syriacus</name>
    <name type="common">Rose of Sharon</name>
    <dbReference type="NCBI Taxonomy" id="106335"/>
    <lineage>
        <taxon>Eukaryota</taxon>
        <taxon>Viridiplantae</taxon>
        <taxon>Streptophyta</taxon>
        <taxon>Embryophyta</taxon>
        <taxon>Tracheophyta</taxon>
        <taxon>Spermatophyta</taxon>
        <taxon>Magnoliopsida</taxon>
        <taxon>eudicotyledons</taxon>
        <taxon>Gunneridae</taxon>
        <taxon>Pentapetalae</taxon>
        <taxon>rosids</taxon>
        <taxon>malvids</taxon>
        <taxon>Malvales</taxon>
        <taxon>Malvaceae</taxon>
        <taxon>Malvoideae</taxon>
        <taxon>Hibiscus</taxon>
    </lineage>
</organism>
<dbReference type="PANTHER" id="PTHR46288">
    <property type="entry name" value="PHORBOL-ESTER/DAG-TYPE DOMAIN-CONTAINING PROTEIN"/>
    <property type="match status" value="1"/>
</dbReference>
<comment type="caution">
    <text evidence="3">The sequence shown here is derived from an EMBL/GenBank/DDBJ whole genome shotgun (WGS) entry which is preliminary data.</text>
</comment>
<dbReference type="Pfam" id="PF03107">
    <property type="entry name" value="C1_2"/>
    <property type="match status" value="1"/>
</dbReference>
<keyword evidence="1" id="KW-0677">Repeat</keyword>
<dbReference type="InterPro" id="IPR046349">
    <property type="entry name" value="C1-like_sf"/>
</dbReference>
<protein>
    <submittedName>
        <fullName evidence="3">Cysteine/Histidine-rich C1 domain family protein</fullName>
    </submittedName>
</protein>
<name>A0A6A3BX56_HIBSY</name>
<evidence type="ECO:0000259" key="2">
    <source>
        <dbReference type="Pfam" id="PF03107"/>
    </source>
</evidence>
<accession>A0A6A3BX56</accession>
<proteinExistence type="predicted"/>
<sequence>MESQNFGHQHPMVFNEERGNETKEPHCGRCGETVSGPCFSCPECGFSLHNKCAEAPSEIAHPFHRQHPLLLLPKPPYDFHVKCALITLSIAEKKPEEIKQIATIEPPVVPGEGDKSLENSACFGCWEPLGESTYFSIDFGFNLHKKCAQLPHEINHPFHKQHPLVLQFNGERSSFENRVAMVYVSLRFSQFAMRIIPSPSLTLSHPSPTKSVPISGEIRLSHLSEPPSQSEMENQPNQPTRLYNVMMKRYGLIFHRRYVFWAGGVLLNHRSYASDTDVGRTLDTLPPIMAIPGGQHSSTEADTPEAELATDWWQASKRFFDRTVDEQPPLREPSPRPELSPHQSHHLIDPAIHLHNENHHLFCHIIEPLFHHHRKIGDRQRCHDVYLPVLHLHLNGMELGVT</sequence>
<dbReference type="Proteomes" id="UP000436088">
    <property type="component" value="Unassembled WGS sequence"/>
</dbReference>
<reference evidence="3" key="1">
    <citation type="submission" date="2019-09" db="EMBL/GenBank/DDBJ databases">
        <title>Draft genome information of white flower Hibiscus syriacus.</title>
        <authorList>
            <person name="Kim Y.-M."/>
        </authorList>
    </citation>
    <scope>NUCLEOTIDE SEQUENCE [LARGE SCALE GENOMIC DNA]</scope>
    <source>
        <strain evidence="3">YM2019G1</strain>
    </source>
</reference>